<accession>A0AAJ8LGJ9</accession>
<feature type="compositionally biased region" description="Basic and acidic residues" evidence="1">
    <location>
        <begin position="119"/>
        <end position="128"/>
    </location>
</feature>
<dbReference type="EMBL" id="CP144054">
    <property type="protein sequence ID" value="WWD18091.1"/>
    <property type="molecule type" value="Genomic_DNA"/>
</dbReference>
<sequence length="247" mass="27470">MNVDAYPGRKYICSAHASVYDVHRSLHNMSSPSPSDSSPPTNAHDYDGDVEMFSSSSGSPPTFFPLDPQRMRRVGSQYPVPIAWDQSSAGDSVRSFQVQARPPDRTVNERGRQAGQRSFIERDDRRSSDSGGTVYRRRVRRTYSPSGADYEGSPSSMGSAGYVGQRPFDPASRNEARRRETDPPASNTNSREAAQSSRRRPLPTQHVGYEGGQLYFPGTGTCDEPDSYTYESDWDSEMDDGYPVQRS</sequence>
<proteinExistence type="predicted"/>
<organism evidence="2 3">
    <name type="scientific">Kwoniella shandongensis</name>
    <dbReference type="NCBI Taxonomy" id="1734106"/>
    <lineage>
        <taxon>Eukaryota</taxon>
        <taxon>Fungi</taxon>
        <taxon>Dikarya</taxon>
        <taxon>Basidiomycota</taxon>
        <taxon>Agaricomycotina</taxon>
        <taxon>Tremellomycetes</taxon>
        <taxon>Tremellales</taxon>
        <taxon>Cryptococcaceae</taxon>
        <taxon>Kwoniella</taxon>
    </lineage>
</organism>
<evidence type="ECO:0000313" key="3">
    <source>
        <dbReference type="Proteomes" id="UP000322225"/>
    </source>
</evidence>
<feature type="compositionally biased region" description="Polar residues" evidence="1">
    <location>
        <begin position="85"/>
        <end position="98"/>
    </location>
</feature>
<gene>
    <name evidence="2" type="ORF">CI109_102539</name>
</gene>
<dbReference type="KEGG" id="ksn:43591137"/>
<name>A0AAJ8LGJ9_9TREE</name>
<reference evidence="2" key="2">
    <citation type="submission" date="2024-01" db="EMBL/GenBank/DDBJ databases">
        <title>Comparative genomics of Cryptococcus and Kwoniella reveals pathogenesis evolution and contrasting modes of karyotype evolution via chromosome fusion or intercentromeric recombination.</title>
        <authorList>
            <person name="Coelho M.A."/>
            <person name="David-Palma M."/>
            <person name="Shea T."/>
            <person name="Bowers K."/>
            <person name="McGinley-Smith S."/>
            <person name="Mohammad A.W."/>
            <person name="Gnirke A."/>
            <person name="Yurkov A.M."/>
            <person name="Nowrousian M."/>
            <person name="Sun S."/>
            <person name="Cuomo C.A."/>
            <person name="Heitman J."/>
        </authorList>
    </citation>
    <scope>NUCLEOTIDE SEQUENCE</scope>
    <source>
        <strain evidence="2">CBS 12478</strain>
    </source>
</reference>
<feature type="compositionally biased region" description="Polar residues" evidence="1">
    <location>
        <begin position="184"/>
        <end position="196"/>
    </location>
</feature>
<dbReference type="AlphaFoldDB" id="A0AAJ8LGJ9"/>
<evidence type="ECO:0000313" key="2">
    <source>
        <dbReference type="EMBL" id="WWD18091.1"/>
    </source>
</evidence>
<feature type="compositionally biased region" description="Basic and acidic residues" evidence="1">
    <location>
        <begin position="102"/>
        <end position="112"/>
    </location>
</feature>
<keyword evidence="3" id="KW-1185">Reference proteome</keyword>
<feature type="compositionally biased region" description="Low complexity" evidence="1">
    <location>
        <begin position="53"/>
        <end position="65"/>
    </location>
</feature>
<feature type="region of interest" description="Disordered" evidence="1">
    <location>
        <begin position="82"/>
        <end position="247"/>
    </location>
</feature>
<evidence type="ECO:0000256" key="1">
    <source>
        <dbReference type="SAM" id="MobiDB-lite"/>
    </source>
</evidence>
<protein>
    <submittedName>
        <fullName evidence="2">Uncharacterized protein</fullName>
    </submittedName>
</protein>
<dbReference type="Proteomes" id="UP000322225">
    <property type="component" value="Chromosome 4"/>
</dbReference>
<feature type="region of interest" description="Disordered" evidence="1">
    <location>
        <begin position="27"/>
        <end position="70"/>
    </location>
</feature>
<feature type="compositionally biased region" description="Low complexity" evidence="1">
    <location>
        <begin position="30"/>
        <end position="40"/>
    </location>
</feature>
<reference evidence="2" key="1">
    <citation type="submission" date="2017-08" db="EMBL/GenBank/DDBJ databases">
        <authorList>
            <person name="Cuomo C."/>
            <person name="Billmyre B."/>
            <person name="Heitman J."/>
        </authorList>
    </citation>
    <scope>NUCLEOTIDE SEQUENCE</scope>
    <source>
        <strain evidence="2">CBS 12478</strain>
    </source>
</reference>
<feature type="compositionally biased region" description="Basic and acidic residues" evidence="1">
    <location>
        <begin position="172"/>
        <end position="182"/>
    </location>
</feature>
<dbReference type="RefSeq" id="XP_031858751.2">
    <property type="nucleotide sequence ID" value="XM_032006970.2"/>
</dbReference>
<dbReference type="GeneID" id="43591137"/>